<dbReference type="InterPro" id="IPR036291">
    <property type="entry name" value="NAD(P)-bd_dom_sf"/>
</dbReference>
<dbReference type="UniPathway" id="UPA00038">
    <property type="reaction ID" value="UER00491"/>
</dbReference>
<organism evidence="12 13">
    <name type="scientific">Gottfriedia solisilvae</name>
    <dbReference type="NCBI Taxonomy" id="1516104"/>
    <lineage>
        <taxon>Bacteria</taxon>
        <taxon>Bacillati</taxon>
        <taxon>Bacillota</taxon>
        <taxon>Bacilli</taxon>
        <taxon>Bacillales</taxon>
        <taxon>Bacillaceae</taxon>
        <taxon>Gottfriedia</taxon>
    </lineage>
</organism>
<feature type="binding site" evidence="10">
    <location>
        <position position="263"/>
    </location>
    <ligand>
        <name>NAD(+)</name>
        <dbReference type="ChEBI" id="CHEBI:57540"/>
    </ligand>
</feature>
<dbReference type="SUPFAM" id="SSF52413">
    <property type="entry name" value="UDP-glucose/GDP-mannose dehydrogenase C-terminal domain"/>
    <property type="match status" value="1"/>
</dbReference>
<dbReference type="Gene3D" id="3.40.50.720">
    <property type="entry name" value="NAD(P)-binding Rossmann-like Domain"/>
    <property type="match status" value="2"/>
</dbReference>
<dbReference type="Gene3D" id="1.20.5.100">
    <property type="entry name" value="Cytochrome c1, transmembrane anchor, C-terminal"/>
    <property type="match status" value="1"/>
</dbReference>
<dbReference type="GO" id="GO:0051287">
    <property type="term" value="F:NAD binding"/>
    <property type="evidence" value="ECO:0007669"/>
    <property type="project" value="InterPro"/>
</dbReference>
<dbReference type="SUPFAM" id="SSF48179">
    <property type="entry name" value="6-phosphogluconate dehydrogenase C-terminal domain-like"/>
    <property type="match status" value="1"/>
</dbReference>
<dbReference type="InterPro" id="IPR028357">
    <property type="entry name" value="UDPglc_DH_bac"/>
</dbReference>
<dbReference type="Pfam" id="PF00984">
    <property type="entry name" value="UDPG_MGDP_dh"/>
    <property type="match status" value="1"/>
</dbReference>
<dbReference type="EC" id="1.1.1.22" evidence="3 7"/>
<dbReference type="InterPro" id="IPR008927">
    <property type="entry name" value="6-PGluconate_DH-like_C_sf"/>
</dbReference>
<dbReference type="GO" id="GO:0006065">
    <property type="term" value="P:UDP-glucuronate biosynthetic process"/>
    <property type="evidence" value="ECO:0007669"/>
    <property type="project" value="UniProtKB-UniPathway"/>
</dbReference>
<comment type="similarity">
    <text evidence="2 7">Belongs to the UDP-glucose/GDP-mannose dehydrogenase family.</text>
</comment>
<name>A0A8J3AL76_9BACI</name>
<feature type="binding site" evidence="9">
    <location>
        <position position="320"/>
    </location>
    <ligand>
        <name>substrate</name>
    </ligand>
</feature>
<keyword evidence="5 7" id="KW-0520">NAD</keyword>
<accession>A0A8J3AL76</accession>
<keyword evidence="13" id="KW-1185">Reference proteome</keyword>
<evidence type="ECO:0000256" key="2">
    <source>
        <dbReference type="ARBA" id="ARBA00006601"/>
    </source>
</evidence>
<dbReference type="AlphaFoldDB" id="A0A8J3AL76"/>
<feature type="binding site" evidence="10">
    <location>
        <position position="327"/>
    </location>
    <ligand>
        <name>NAD(+)</name>
        <dbReference type="ChEBI" id="CHEBI:57540"/>
    </ligand>
</feature>
<evidence type="ECO:0000256" key="5">
    <source>
        <dbReference type="ARBA" id="ARBA00023027"/>
    </source>
</evidence>
<evidence type="ECO:0000256" key="9">
    <source>
        <dbReference type="PIRSR" id="PIRSR500134-2"/>
    </source>
</evidence>
<evidence type="ECO:0000256" key="8">
    <source>
        <dbReference type="PIRSR" id="PIRSR500134-1"/>
    </source>
</evidence>
<dbReference type="InterPro" id="IPR014027">
    <property type="entry name" value="UDP-Glc/GDP-Man_DH_C"/>
</dbReference>
<dbReference type="InterPro" id="IPR017476">
    <property type="entry name" value="UDP-Glc/GDP-Man"/>
</dbReference>
<feature type="domain" description="UDP-glucose/GDP-mannose dehydrogenase C-terminal" evidence="11">
    <location>
        <begin position="313"/>
        <end position="415"/>
    </location>
</feature>
<feature type="binding site" evidence="10">
    <location>
        <position position="86"/>
    </location>
    <ligand>
        <name>NAD(+)</name>
        <dbReference type="ChEBI" id="CHEBI:57540"/>
    </ligand>
</feature>
<feature type="binding site" evidence="9">
    <location>
        <position position="204"/>
    </location>
    <ligand>
        <name>substrate</name>
    </ligand>
</feature>
<protein>
    <recommendedName>
        <fullName evidence="3 7">UDP-glucose 6-dehydrogenase</fullName>
        <ecNumber evidence="3 7">1.1.1.22</ecNumber>
    </recommendedName>
</protein>
<comment type="pathway">
    <text evidence="1">Nucleotide-sugar biosynthesis; UDP-alpha-D-glucuronate biosynthesis; UDP-alpha-D-glucuronate from UDP-alpha-D-glucose: step 1/1.</text>
</comment>
<feature type="binding site" evidence="10">
    <location>
        <position position="121"/>
    </location>
    <ligand>
        <name>NAD(+)</name>
        <dbReference type="ChEBI" id="CHEBI:57540"/>
    </ligand>
</feature>
<comment type="caution">
    <text evidence="12">The sequence shown here is derived from an EMBL/GenBank/DDBJ whole genome shotgun (WGS) entry which is preliminary data.</text>
</comment>
<dbReference type="Pfam" id="PF03720">
    <property type="entry name" value="UDPG_MGDP_dh_C"/>
    <property type="match status" value="1"/>
</dbReference>
<gene>
    <name evidence="12" type="primary">ywqF</name>
    <name evidence="12" type="ORF">GCM10007380_24760</name>
</gene>
<sequence length="439" mass="48077">MKIAILGTGYVGLTTGICLSEIGHYVTCIDINEQKIKNLQVGISPIYEPGLDELLVKNALEERLFFTSSFSEGLESAEIIIIAVGTPQRNDGAADLSYLEGAAVHIGTHIQPNTVVVIKSTVPVGTNEYIKDLIQKNCPKEISFEIVSNPEFLRQGSAIKDTMKADRIVIGSENEQAREKIKEMYKPLNVPFIMTNIRSAEMIKYASNAFLASKISYINEISNLCEAVGANVEDVAKGMGKDFRIGEAFLHAGIGYGGSCFPKDVKALLYTAKLNGVNFGFLNEVIAINDHQHELLVEKALKRFGSLAGKKIALLGLSFKPETDDMREAPSIKISRALLSLGAKVSAYDPVAIENAKHILGETIEYSSSVKEAVNNADAVFIVTEWNEFKELDLKSVTESMKNPIIFDGRNCILDSKLRDCGTVEYYPIGKPSILINVM</sequence>
<dbReference type="NCBIfam" id="TIGR03026">
    <property type="entry name" value="NDP-sugDHase"/>
    <property type="match status" value="1"/>
</dbReference>
<evidence type="ECO:0000256" key="4">
    <source>
        <dbReference type="ARBA" id="ARBA00023002"/>
    </source>
</evidence>
<proteinExistence type="inferred from homology"/>
<dbReference type="Pfam" id="PF03721">
    <property type="entry name" value="UDPG_MGDP_dh_N"/>
    <property type="match status" value="1"/>
</dbReference>
<evidence type="ECO:0000256" key="1">
    <source>
        <dbReference type="ARBA" id="ARBA00004701"/>
    </source>
</evidence>
<dbReference type="PIRSF" id="PIRSF500134">
    <property type="entry name" value="UDPglc_DH_bac"/>
    <property type="match status" value="1"/>
</dbReference>
<dbReference type="InterPro" id="IPR001732">
    <property type="entry name" value="UDP-Glc/GDP-Man_DH_N"/>
</dbReference>
<dbReference type="InterPro" id="IPR014026">
    <property type="entry name" value="UDP-Glc/GDP-Man_DH_dimer"/>
</dbReference>
<comment type="catalytic activity">
    <reaction evidence="6 7">
        <text>UDP-alpha-D-glucose + 2 NAD(+) + H2O = UDP-alpha-D-glucuronate + 2 NADH + 3 H(+)</text>
        <dbReference type="Rhea" id="RHEA:23596"/>
        <dbReference type="ChEBI" id="CHEBI:15377"/>
        <dbReference type="ChEBI" id="CHEBI:15378"/>
        <dbReference type="ChEBI" id="CHEBI:57540"/>
        <dbReference type="ChEBI" id="CHEBI:57945"/>
        <dbReference type="ChEBI" id="CHEBI:58052"/>
        <dbReference type="ChEBI" id="CHEBI:58885"/>
        <dbReference type="EC" id="1.1.1.22"/>
    </reaction>
</comment>
<dbReference type="SUPFAM" id="SSF51735">
    <property type="entry name" value="NAD(P)-binding Rossmann-fold domains"/>
    <property type="match status" value="1"/>
</dbReference>
<feature type="active site" description="Nucleophile" evidence="8">
    <location>
        <position position="260"/>
    </location>
</feature>
<dbReference type="RefSeq" id="WP_088000057.1">
    <property type="nucleotide sequence ID" value="NZ_BMHB01000001.1"/>
</dbReference>
<evidence type="ECO:0000313" key="13">
    <source>
        <dbReference type="Proteomes" id="UP000626244"/>
    </source>
</evidence>
<evidence type="ECO:0000259" key="11">
    <source>
        <dbReference type="SMART" id="SM00984"/>
    </source>
</evidence>
<reference evidence="13" key="1">
    <citation type="journal article" date="2019" name="Int. J. Syst. Evol. Microbiol.">
        <title>The Global Catalogue of Microorganisms (GCM) 10K type strain sequencing project: providing services to taxonomists for standard genome sequencing and annotation.</title>
        <authorList>
            <consortium name="The Broad Institute Genomics Platform"/>
            <consortium name="The Broad Institute Genome Sequencing Center for Infectious Disease"/>
            <person name="Wu L."/>
            <person name="Ma J."/>
        </authorList>
    </citation>
    <scope>NUCLEOTIDE SEQUENCE [LARGE SCALE GENOMIC DNA]</scope>
    <source>
        <strain evidence="13">CGMCC 1.14993</strain>
    </source>
</reference>
<dbReference type="PANTHER" id="PTHR43750:SF4">
    <property type="entry name" value="UDP-GLUCOSE 6-DEHYDROGENASE YWQF"/>
    <property type="match status" value="1"/>
</dbReference>
<evidence type="ECO:0000256" key="10">
    <source>
        <dbReference type="PIRSR" id="PIRSR500134-3"/>
    </source>
</evidence>
<dbReference type="GO" id="GO:0000271">
    <property type="term" value="P:polysaccharide biosynthetic process"/>
    <property type="evidence" value="ECO:0007669"/>
    <property type="project" value="InterPro"/>
</dbReference>
<dbReference type="OrthoDB" id="9803238at2"/>
<dbReference type="InterPro" id="IPR036220">
    <property type="entry name" value="UDP-Glc/GDP-Man_DH_C_sf"/>
</dbReference>
<evidence type="ECO:0000313" key="12">
    <source>
        <dbReference type="EMBL" id="GGI14799.1"/>
    </source>
</evidence>
<evidence type="ECO:0000256" key="6">
    <source>
        <dbReference type="ARBA" id="ARBA00047473"/>
    </source>
</evidence>
<feature type="binding site" evidence="9">
    <location>
        <begin position="249"/>
        <end position="253"/>
    </location>
    <ligand>
        <name>substrate</name>
    </ligand>
</feature>
<evidence type="ECO:0000256" key="3">
    <source>
        <dbReference type="ARBA" id="ARBA00012954"/>
    </source>
</evidence>
<evidence type="ECO:0000256" key="7">
    <source>
        <dbReference type="PIRNR" id="PIRNR000124"/>
    </source>
</evidence>
<dbReference type="EMBL" id="BMHB01000001">
    <property type="protein sequence ID" value="GGI14799.1"/>
    <property type="molecule type" value="Genomic_DNA"/>
</dbReference>
<dbReference type="PIRSF" id="PIRSF000124">
    <property type="entry name" value="UDPglc_GDPman_dh"/>
    <property type="match status" value="1"/>
</dbReference>
<feature type="binding site" evidence="9">
    <location>
        <position position="257"/>
    </location>
    <ligand>
        <name>substrate</name>
    </ligand>
</feature>
<feature type="binding site" evidence="10">
    <location>
        <position position="30"/>
    </location>
    <ligand>
        <name>NAD(+)</name>
        <dbReference type="ChEBI" id="CHEBI:57540"/>
    </ligand>
</feature>
<dbReference type="Proteomes" id="UP000626244">
    <property type="component" value="Unassembled WGS sequence"/>
</dbReference>
<dbReference type="PANTHER" id="PTHR43750">
    <property type="entry name" value="UDP-GLUCOSE 6-DEHYDROGENASE TUAD"/>
    <property type="match status" value="1"/>
</dbReference>
<feature type="binding site" evidence="10">
    <location>
        <position position="35"/>
    </location>
    <ligand>
        <name>NAD(+)</name>
        <dbReference type="ChEBI" id="CHEBI:57540"/>
    </ligand>
</feature>
<dbReference type="GO" id="GO:0003979">
    <property type="term" value="F:UDP-glucose 6-dehydrogenase activity"/>
    <property type="evidence" value="ECO:0007669"/>
    <property type="project" value="UniProtKB-EC"/>
</dbReference>
<keyword evidence="4 7" id="KW-0560">Oxidoreductase</keyword>
<dbReference type="SMART" id="SM00984">
    <property type="entry name" value="UDPG_MGDP_dh_C"/>
    <property type="match status" value="1"/>
</dbReference>